<dbReference type="EMBL" id="VTAV01000016">
    <property type="protein sequence ID" value="TYR33321.1"/>
    <property type="molecule type" value="Genomic_DNA"/>
</dbReference>
<comment type="caution">
    <text evidence="2">The sequence shown here is derived from an EMBL/GenBank/DDBJ whole genome shotgun (WGS) entry which is preliminary data.</text>
</comment>
<dbReference type="Proteomes" id="UP000322362">
    <property type="component" value="Unassembled WGS sequence"/>
</dbReference>
<accession>A0A5D4GWT3</accession>
<evidence type="ECO:0000256" key="1">
    <source>
        <dbReference type="SAM" id="SignalP"/>
    </source>
</evidence>
<keyword evidence="3" id="KW-1185">Reference proteome</keyword>
<organism evidence="2 3">
    <name type="scientific">Sphingobacterium phlebotomi</name>
    <dbReference type="NCBI Taxonomy" id="2605433"/>
    <lineage>
        <taxon>Bacteria</taxon>
        <taxon>Pseudomonadati</taxon>
        <taxon>Bacteroidota</taxon>
        <taxon>Sphingobacteriia</taxon>
        <taxon>Sphingobacteriales</taxon>
        <taxon>Sphingobacteriaceae</taxon>
        <taxon>Sphingobacterium</taxon>
    </lineage>
</organism>
<feature type="chain" id="PRO_5023078750" description="YtkA-like domain-containing protein" evidence="1">
    <location>
        <begin position="22"/>
        <end position="160"/>
    </location>
</feature>
<keyword evidence="1" id="KW-0732">Signal</keyword>
<gene>
    <name evidence="2" type="ORF">FXV77_17855</name>
</gene>
<protein>
    <recommendedName>
        <fullName evidence="4">YtkA-like domain-containing protein</fullName>
    </recommendedName>
</protein>
<sequence>MHMLLKSTLYIISISALLWTACNSGNQQQDTSADTTSMGAGVTTVESDTATLVTTQDSIGLTLSNGTAQQKGMMEKGKHIVFSFDVSKPGKLKASVKPDAANGNVRIAQIFMPDNTADGPFGMEMTYDLEQTGKYRLIISENQMAGDPYNGPFTLNVKVE</sequence>
<dbReference type="RefSeq" id="WP_148920598.1">
    <property type="nucleotide sequence ID" value="NZ_VTAV01000016.1"/>
</dbReference>
<name>A0A5D4GWT3_9SPHI</name>
<proteinExistence type="predicted"/>
<evidence type="ECO:0000313" key="2">
    <source>
        <dbReference type="EMBL" id="TYR33321.1"/>
    </source>
</evidence>
<feature type="signal peptide" evidence="1">
    <location>
        <begin position="1"/>
        <end position="21"/>
    </location>
</feature>
<dbReference type="AlphaFoldDB" id="A0A5D4GWT3"/>
<reference evidence="2 3" key="1">
    <citation type="submission" date="2019-08" db="EMBL/GenBank/DDBJ databases">
        <title>Phlebobacter frassis gen. nov. sp. nov., a new member of family Sphingobacteriaceae isolated from sand fly rearing media.</title>
        <authorList>
            <person name="Kakumanu M.L."/>
            <person name="Marayati B.F."/>
            <person name="Wada-Katsumata A."/>
            <person name="Wasserberg G."/>
            <person name="Schal C."/>
            <person name="Apperson C.S."/>
            <person name="Ponnusamy L."/>
        </authorList>
    </citation>
    <scope>NUCLEOTIDE SEQUENCE [LARGE SCALE GENOMIC DNA]</scope>
    <source>
        <strain evidence="2 3">SSI9</strain>
    </source>
</reference>
<dbReference type="Gene3D" id="2.60.120.380">
    <property type="match status" value="1"/>
</dbReference>
<evidence type="ECO:0008006" key="4">
    <source>
        <dbReference type="Google" id="ProtNLM"/>
    </source>
</evidence>
<dbReference type="PROSITE" id="PS51257">
    <property type="entry name" value="PROKAR_LIPOPROTEIN"/>
    <property type="match status" value="1"/>
</dbReference>
<evidence type="ECO:0000313" key="3">
    <source>
        <dbReference type="Proteomes" id="UP000322362"/>
    </source>
</evidence>